<name>A0A5B9P2S9_9BACT</name>
<reference evidence="2 3" key="1">
    <citation type="submission" date="2019-08" db="EMBL/GenBank/DDBJ databases">
        <title>Deep-cultivation of Planctomycetes and their phenomic and genomic characterization uncovers novel biology.</title>
        <authorList>
            <person name="Wiegand S."/>
            <person name="Jogler M."/>
            <person name="Boedeker C."/>
            <person name="Pinto D."/>
            <person name="Vollmers J."/>
            <person name="Rivas-Marin E."/>
            <person name="Kohn T."/>
            <person name="Peeters S.H."/>
            <person name="Heuer A."/>
            <person name="Rast P."/>
            <person name="Oberbeckmann S."/>
            <person name="Bunk B."/>
            <person name="Jeske O."/>
            <person name="Meyerdierks A."/>
            <person name="Storesund J.E."/>
            <person name="Kallscheuer N."/>
            <person name="Luecker S."/>
            <person name="Lage O.M."/>
            <person name="Pohl T."/>
            <person name="Merkel B.J."/>
            <person name="Hornburger P."/>
            <person name="Mueller R.-W."/>
            <person name="Bruemmer F."/>
            <person name="Labrenz M."/>
            <person name="Spormann A.M."/>
            <person name="Op den Camp H."/>
            <person name="Overmann J."/>
            <person name="Amann R."/>
            <person name="Jetten M.S.M."/>
            <person name="Mascher T."/>
            <person name="Medema M.H."/>
            <person name="Devos D.P."/>
            <person name="Kaster A.-K."/>
            <person name="Ovreas L."/>
            <person name="Rohde M."/>
            <person name="Galperin M.Y."/>
            <person name="Jogler C."/>
        </authorList>
    </citation>
    <scope>NUCLEOTIDE SEQUENCE [LARGE SCALE GENOMIC DNA]</scope>
    <source>
        <strain evidence="2 3">FC18</strain>
    </source>
</reference>
<evidence type="ECO:0000259" key="1">
    <source>
        <dbReference type="Pfam" id="PF07589"/>
    </source>
</evidence>
<sequence>MNKQNDSSSVNKKRWAAYSAAGLAALVSGADSAEAEITHIEVGTTWTTDSDFYYALDGSAALNFYHPGDRALVGVWNGGYYGSLVGVSSGGFNYASNLASGVNVSTQGFLGSVFADFADGGGYTNSQFVNTSGFFAFRFDGGAGQQFGWGRLTAAGDSPVNTFTIEEYAFADVGEAIEVGQTVSAVPEPGSLGLLALGAVGVLASRRKKLALAS</sequence>
<dbReference type="KEGG" id="mff:MFFC18_06880"/>
<organism evidence="2 3">
    <name type="scientific">Mariniblastus fucicola</name>
    <dbReference type="NCBI Taxonomy" id="980251"/>
    <lineage>
        <taxon>Bacteria</taxon>
        <taxon>Pseudomonadati</taxon>
        <taxon>Planctomycetota</taxon>
        <taxon>Planctomycetia</taxon>
        <taxon>Pirellulales</taxon>
        <taxon>Pirellulaceae</taxon>
        <taxon>Mariniblastus</taxon>
    </lineage>
</organism>
<feature type="domain" description="Ice-binding protein C-terminal" evidence="1">
    <location>
        <begin position="185"/>
        <end position="208"/>
    </location>
</feature>
<evidence type="ECO:0000313" key="2">
    <source>
        <dbReference type="EMBL" id="QEG20837.1"/>
    </source>
</evidence>
<dbReference type="RefSeq" id="WP_075085228.1">
    <property type="nucleotide sequence ID" value="NZ_CP042912.1"/>
</dbReference>
<gene>
    <name evidence="2" type="ORF">MFFC18_06880</name>
</gene>
<proteinExistence type="predicted"/>
<keyword evidence="3" id="KW-1185">Reference proteome</keyword>
<dbReference type="AlphaFoldDB" id="A0A5B9P2S9"/>
<dbReference type="InterPro" id="IPR013424">
    <property type="entry name" value="Ice-binding_C"/>
</dbReference>
<evidence type="ECO:0000313" key="3">
    <source>
        <dbReference type="Proteomes" id="UP000322214"/>
    </source>
</evidence>
<dbReference type="Pfam" id="PF07589">
    <property type="entry name" value="PEP-CTERM"/>
    <property type="match status" value="1"/>
</dbReference>
<protein>
    <submittedName>
        <fullName evidence="2">PEP-CTERM motif protein</fullName>
    </submittedName>
</protein>
<accession>A0A5B9P2S9</accession>
<dbReference type="EMBL" id="CP042912">
    <property type="protein sequence ID" value="QEG20837.1"/>
    <property type="molecule type" value="Genomic_DNA"/>
</dbReference>
<dbReference type="NCBIfam" id="TIGR02595">
    <property type="entry name" value="PEP_CTERM"/>
    <property type="match status" value="1"/>
</dbReference>
<dbReference type="Proteomes" id="UP000322214">
    <property type="component" value="Chromosome"/>
</dbReference>